<reference evidence="2" key="1">
    <citation type="submission" date="2021-06" db="EMBL/GenBank/DDBJ databases">
        <authorList>
            <person name="Kallberg Y."/>
            <person name="Tangrot J."/>
            <person name="Rosling A."/>
        </authorList>
    </citation>
    <scope>NUCLEOTIDE SEQUENCE</scope>
    <source>
        <strain evidence="2">87-6 pot B 2015</strain>
    </source>
</reference>
<accession>A0A9N9F8X1</accession>
<evidence type="ECO:0000313" key="3">
    <source>
        <dbReference type="Proteomes" id="UP000789375"/>
    </source>
</evidence>
<sequence>MGFGFKSDKEDDEEDNESVHSREQSVVEEIIEVLGSSATDIQQMQFKSDESDDNSIIDINDILLENLPSPFEELSLLSNYNSNSENFISEDSIINQDILEEVESEVNVNYPNKHVNLTKSSLSKSIEQE</sequence>
<name>A0A9N9F8X1_FUNMO</name>
<gene>
    <name evidence="2" type="ORF">FMOSSE_LOCUS4821</name>
</gene>
<evidence type="ECO:0000313" key="2">
    <source>
        <dbReference type="EMBL" id="CAG8516769.1"/>
    </source>
</evidence>
<proteinExistence type="predicted"/>
<protein>
    <submittedName>
        <fullName evidence="2">3031_t:CDS:1</fullName>
    </submittedName>
</protein>
<evidence type="ECO:0000256" key="1">
    <source>
        <dbReference type="SAM" id="MobiDB-lite"/>
    </source>
</evidence>
<keyword evidence="3" id="KW-1185">Reference proteome</keyword>
<comment type="caution">
    <text evidence="2">The sequence shown here is derived from an EMBL/GenBank/DDBJ whole genome shotgun (WGS) entry which is preliminary data.</text>
</comment>
<feature type="region of interest" description="Disordered" evidence="1">
    <location>
        <begin position="1"/>
        <end position="24"/>
    </location>
</feature>
<dbReference type="Proteomes" id="UP000789375">
    <property type="component" value="Unassembled WGS sequence"/>
</dbReference>
<dbReference type="AlphaFoldDB" id="A0A9N9F8X1"/>
<dbReference type="EMBL" id="CAJVPP010000847">
    <property type="protein sequence ID" value="CAG8516769.1"/>
    <property type="molecule type" value="Genomic_DNA"/>
</dbReference>
<organism evidence="2 3">
    <name type="scientific">Funneliformis mosseae</name>
    <name type="common">Endomycorrhizal fungus</name>
    <name type="synonym">Glomus mosseae</name>
    <dbReference type="NCBI Taxonomy" id="27381"/>
    <lineage>
        <taxon>Eukaryota</taxon>
        <taxon>Fungi</taxon>
        <taxon>Fungi incertae sedis</taxon>
        <taxon>Mucoromycota</taxon>
        <taxon>Glomeromycotina</taxon>
        <taxon>Glomeromycetes</taxon>
        <taxon>Glomerales</taxon>
        <taxon>Glomeraceae</taxon>
        <taxon>Funneliformis</taxon>
    </lineage>
</organism>